<name>A0A8H6Y7L5_9AGAR</name>
<dbReference type="Proteomes" id="UP000620124">
    <property type="component" value="Unassembled WGS sequence"/>
</dbReference>
<dbReference type="OrthoDB" id="3071265at2759"/>
<evidence type="ECO:0008006" key="3">
    <source>
        <dbReference type="Google" id="ProtNLM"/>
    </source>
</evidence>
<evidence type="ECO:0000313" key="2">
    <source>
        <dbReference type="Proteomes" id="UP000620124"/>
    </source>
</evidence>
<evidence type="ECO:0000313" key="1">
    <source>
        <dbReference type="EMBL" id="KAF7353671.1"/>
    </source>
</evidence>
<organism evidence="1 2">
    <name type="scientific">Mycena venus</name>
    <dbReference type="NCBI Taxonomy" id="2733690"/>
    <lineage>
        <taxon>Eukaryota</taxon>
        <taxon>Fungi</taxon>
        <taxon>Dikarya</taxon>
        <taxon>Basidiomycota</taxon>
        <taxon>Agaricomycotina</taxon>
        <taxon>Agaricomycetes</taxon>
        <taxon>Agaricomycetidae</taxon>
        <taxon>Agaricales</taxon>
        <taxon>Marasmiineae</taxon>
        <taxon>Mycenaceae</taxon>
        <taxon>Mycena</taxon>
    </lineage>
</organism>
<comment type="caution">
    <text evidence="1">The sequence shown here is derived from an EMBL/GenBank/DDBJ whole genome shotgun (WGS) entry which is preliminary data.</text>
</comment>
<sequence>MRMLDRGIIQDASTSHNTSACLLSFSSLMEVSEIEFAMPCADCNKTHTPRAALAPSPFQSIIAQARMPDVWETAAIRDFSRDTDAEILARELAIDRLLCEVAELRRRSEQHKAIIAPIQRVPPEIMAEIFLQLAAIEAEVEIDSRYDVGDYLVNKKPMVRPVRHRAPLIFGEISREWRFIMLSTPSLWNSISLSCTDEGVQTNISLCDLWLKRSGSLPLSIRLFRDWDISHPSQKVIENFQDVMKTILPYAQRWRILDLENLPVPSYDVLDGNL</sequence>
<gene>
    <name evidence="1" type="ORF">MVEN_01052000</name>
</gene>
<dbReference type="AlphaFoldDB" id="A0A8H6Y7L5"/>
<proteinExistence type="predicted"/>
<keyword evidence="2" id="KW-1185">Reference proteome</keyword>
<dbReference type="EMBL" id="JACAZI010000008">
    <property type="protein sequence ID" value="KAF7353671.1"/>
    <property type="molecule type" value="Genomic_DNA"/>
</dbReference>
<protein>
    <recommendedName>
        <fullName evidence="3">F-box domain-containing protein</fullName>
    </recommendedName>
</protein>
<reference evidence="1" key="1">
    <citation type="submission" date="2020-05" db="EMBL/GenBank/DDBJ databases">
        <title>Mycena genomes resolve the evolution of fungal bioluminescence.</title>
        <authorList>
            <person name="Tsai I.J."/>
        </authorList>
    </citation>
    <scope>NUCLEOTIDE SEQUENCE</scope>
    <source>
        <strain evidence="1">CCC161011</strain>
    </source>
</reference>
<accession>A0A8H6Y7L5</accession>